<accession>A0ABW8PLN8</accession>
<gene>
    <name evidence="1" type="ORF">V3Q77_03090</name>
</gene>
<dbReference type="Proteomes" id="UP001621813">
    <property type="component" value="Unassembled WGS sequence"/>
</dbReference>
<evidence type="ECO:0000313" key="1">
    <source>
        <dbReference type="EMBL" id="MFK7048865.1"/>
    </source>
</evidence>
<keyword evidence="2" id="KW-1185">Reference proteome</keyword>
<reference evidence="1 2" key="1">
    <citation type="submission" date="2024-02" db="EMBL/GenBank/DDBJ databases">
        <title>Comparative Genomic Analysis of Flavobacterium Species Causing Columnaris Disease of Freshwater Fish in Thailand: Insights into Virulence and Resistance Mechanisms.</title>
        <authorList>
            <person name="Nguyen D."/>
            <person name="Chokmangmeepisarn P."/>
            <person name="Khianchaikhan K."/>
            <person name="Morishita M."/>
            <person name="Bunnoy A."/>
            <person name="Rodkhum C."/>
        </authorList>
    </citation>
    <scope>NUCLEOTIDE SEQUENCE [LARGE SCALE GENOMIC DNA]</scope>
    <source>
        <strain evidence="1 2">KCRT2007</strain>
    </source>
</reference>
<comment type="caution">
    <text evidence="1">The sequence shown here is derived from an EMBL/GenBank/DDBJ whole genome shotgun (WGS) entry which is preliminary data.</text>
</comment>
<evidence type="ECO:0000313" key="2">
    <source>
        <dbReference type="Proteomes" id="UP001621813"/>
    </source>
</evidence>
<proteinExistence type="predicted"/>
<dbReference type="EMBL" id="JAZGZR010000005">
    <property type="protein sequence ID" value="MFK7048865.1"/>
    <property type="molecule type" value="Genomic_DNA"/>
</dbReference>
<name>A0ABW8PLN8_9FLAO</name>
<dbReference type="RefSeq" id="WP_165624305.1">
    <property type="nucleotide sequence ID" value="NZ_JAZGZR010000005.1"/>
</dbReference>
<organism evidence="1 2">
    <name type="scientific">Flavobacterium davisii</name>
    <dbReference type="NCBI Taxonomy" id="2906077"/>
    <lineage>
        <taxon>Bacteria</taxon>
        <taxon>Pseudomonadati</taxon>
        <taxon>Bacteroidota</taxon>
        <taxon>Flavobacteriia</taxon>
        <taxon>Flavobacteriales</taxon>
        <taxon>Flavobacteriaceae</taxon>
        <taxon>Flavobacterium</taxon>
    </lineage>
</organism>
<sequence length="95" mass="11531">MKLAPITIIKMRVFDYLSVEEQNVLISKFPKSKSRRKELNTILKHFDIEVFLKSPKMEEDVWLYNYIKYEITKTSIPRTKLIARYETKYLKQLKE</sequence>
<protein>
    <submittedName>
        <fullName evidence="1">Uncharacterized protein</fullName>
    </submittedName>
</protein>